<accession>A0A512DU32</accession>
<evidence type="ECO:0000313" key="2">
    <source>
        <dbReference type="Proteomes" id="UP000321523"/>
    </source>
</evidence>
<name>A0A512DU32_9PROT</name>
<comment type="caution">
    <text evidence="1">The sequence shown here is derived from an EMBL/GenBank/DDBJ whole genome shotgun (WGS) entry which is preliminary data.</text>
</comment>
<organism evidence="1 2">
    <name type="scientific">Skermanella aerolata</name>
    <dbReference type="NCBI Taxonomy" id="393310"/>
    <lineage>
        <taxon>Bacteria</taxon>
        <taxon>Pseudomonadati</taxon>
        <taxon>Pseudomonadota</taxon>
        <taxon>Alphaproteobacteria</taxon>
        <taxon>Rhodospirillales</taxon>
        <taxon>Azospirillaceae</taxon>
        <taxon>Skermanella</taxon>
    </lineage>
</organism>
<dbReference type="AlphaFoldDB" id="A0A512DU32"/>
<dbReference type="EMBL" id="BJYZ01000019">
    <property type="protein sequence ID" value="GEO39947.1"/>
    <property type="molecule type" value="Genomic_DNA"/>
</dbReference>
<gene>
    <name evidence="1" type="ORF">SAE02_40950</name>
</gene>
<evidence type="ECO:0000313" key="1">
    <source>
        <dbReference type="EMBL" id="GEO39947.1"/>
    </source>
</evidence>
<dbReference type="Proteomes" id="UP000321523">
    <property type="component" value="Unassembled WGS sequence"/>
</dbReference>
<protein>
    <submittedName>
        <fullName evidence="1">Uncharacterized protein</fullName>
    </submittedName>
</protein>
<proteinExistence type="predicted"/>
<keyword evidence="2" id="KW-1185">Reference proteome</keyword>
<reference evidence="1 2" key="1">
    <citation type="submission" date="2019-07" db="EMBL/GenBank/DDBJ databases">
        <title>Whole genome shotgun sequence of Skermanella aerolata NBRC 106429.</title>
        <authorList>
            <person name="Hosoyama A."/>
            <person name="Uohara A."/>
            <person name="Ohji S."/>
            <person name="Ichikawa N."/>
        </authorList>
    </citation>
    <scope>NUCLEOTIDE SEQUENCE [LARGE SCALE GENOMIC DNA]</scope>
    <source>
        <strain evidence="1 2">NBRC 106429</strain>
    </source>
</reference>
<sequence length="67" mass="7450">MRMEQAEQQHAGRAVSAEIVYHGINPLDGGIDPGLDLAEEVNPFGRGAAIVRVRPRPRRMAMPWSDR</sequence>